<keyword evidence="7" id="KW-0418">Kinase</keyword>
<evidence type="ECO:0000256" key="4">
    <source>
        <dbReference type="ARBA" id="ARBA00022553"/>
    </source>
</evidence>
<evidence type="ECO:0000259" key="12">
    <source>
        <dbReference type="PROSITE" id="PS51099"/>
    </source>
</evidence>
<dbReference type="SUPFAM" id="SSF63520">
    <property type="entry name" value="PTS-regulatory domain, PRD"/>
    <property type="match status" value="1"/>
</dbReference>
<feature type="domain" description="PRD" evidence="13">
    <location>
        <begin position="218"/>
        <end position="325"/>
    </location>
</feature>
<feature type="domain" description="PRD" evidence="13">
    <location>
        <begin position="113"/>
        <end position="214"/>
    </location>
</feature>
<proteinExistence type="predicted"/>
<evidence type="ECO:0000256" key="10">
    <source>
        <dbReference type="ARBA" id="ARBA00042072"/>
    </source>
</evidence>
<keyword evidence="15" id="KW-1185">Reference proteome</keyword>
<gene>
    <name evidence="14" type="ORF">J2Z82_001330</name>
</gene>
<dbReference type="SUPFAM" id="SSF52794">
    <property type="entry name" value="PTS system IIB component-like"/>
    <property type="match status" value="1"/>
</dbReference>
<dbReference type="CDD" id="cd05568">
    <property type="entry name" value="PTS_IIB_bgl_like"/>
    <property type="match status" value="1"/>
</dbReference>
<dbReference type="InterPro" id="IPR036634">
    <property type="entry name" value="PRD_sf"/>
</dbReference>
<keyword evidence="5" id="KW-0808">Transferase</keyword>
<reference evidence="14 15" key="1">
    <citation type="submission" date="2021-03" db="EMBL/GenBank/DDBJ databases">
        <title>Genomic Encyclopedia of Type Strains, Phase IV (KMG-IV): sequencing the most valuable type-strain genomes for metagenomic binning, comparative biology and taxonomic classification.</title>
        <authorList>
            <person name="Goeker M."/>
        </authorList>
    </citation>
    <scope>NUCLEOTIDE SEQUENCE [LARGE SCALE GENOMIC DNA]</scope>
    <source>
        <strain evidence="14 15">DSM 21085</strain>
    </source>
</reference>
<dbReference type="PROSITE" id="PS51099">
    <property type="entry name" value="PTS_EIIB_TYPE_2"/>
    <property type="match status" value="1"/>
</dbReference>
<dbReference type="PROSITE" id="PS51094">
    <property type="entry name" value="PTS_EIIA_TYPE_2"/>
    <property type="match status" value="1"/>
</dbReference>
<organism evidence="14 15">
    <name type="scientific">Virgibacillus litoralis</name>
    <dbReference type="NCBI Taxonomy" id="578221"/>
    <lineage>
        <taxon>Bacteria</taxon>
        <taxon>Bacillati</taxon>
        <taxon>Bacillota</taxon>
        <taxon>Bacilli</taxon>
        <taxon>Bacillales</taxon>
        <taxon>Bacillaceae</taxon>
        <taxon>Virgibacillus</taxon>
    </lineage>
</organism>
<dbReference type="SUPFAM" id="SSF55804">
    <property type="entry name" value="Phoshotransferase/anion transport protein"/>
    <property type="match status" value="1"/>
</dbReference>
<keyword evidence="6" id="KW-0598">Phosphotransferase system</keyword>
<dbReference type="Gene3D" id="3.40.50.2300">
    <property type="match status" value="1"/>
</dbReference>
<dbReference type="Pfam" id="PF00874">
    <property type="entry name" value="PRD"/>
    <property type="match status" value="1"/>
</dbReference>
<dbReference type="EMBL" id="JAGGKK010000005">
    <property type="protein sequence ID" value="MBP1948394.1"/>
    <property type="molecule type" value="Genomic_DNA"/>
</dbReference>
<sequence length="619" mass="71634">MEMFTGDHNMLTDYYIPTESERVLLILFILLSQNDLSLFHFTNALEVSNVTVLNDMKKARTKIDIYGLTLNYSRTEGYQLSGLEWDKRNLLLDIIQETRDMYGGLSLIRDFTILHDEKLNRISVELEGIEEMLNIKFTDEKFEILIYCLGVIFERVKQGNIIEFDSQIEYEELSDTKEYKATERLLRYEGRLPRIERLYITLQVLSTNVFSGELLMEHEIPQLENALYKTLDKFETNAFINLDNKEDLVQKLILHFKPAYYRIKYDLSSYDKSIVKLEDAFLGLDQIVKFSLKPLENFMKNRIPDYERHYLTIFIGGHLLETKQIFTTRKKALVVCKNGVTVSKLLRNTLSKLFPEFYFYPTMSMREFNELGPIDAAVIFSPVPIKTEIDLFIINPLLTEADKWNLRQRVMKRIYGVDNDLFNSDKLIEIIGESSTINNKEKLKEDLQKYLLQQSNHQGEVKVGADNNPSLEDLITEETITVINQAEDWKEAIKIASIPLLRNQSITENYVKKMIDSHSYENPYMILGKQVAIPHAEPKNGVNSLGMSLLIVKDGVLFSQELKINLVVVIAAPDANQHVKAIYQLTNLSMDEGLLKNILENPTKKVIIDSLRKITNMAS</sequence>
<comment type="subcellular location">
    <subcellularLocation>
        <location evidence="1">Cytoplasm</location>
    </subcellularLocation>
</comment>
<evidence type="ECO:0000256" key="8">
    <source>
        <dbReference type="ARBA" id="ARBA00037387"/>
    </source>
</evidence>
<keyword evidence="3" id="KW-0963">Cytoplasm</keyword>
<dbReference type="Gene3D" id="3.40.930.10">
    <property type="entry name" value="Mannitol-specific EII, Chain A"/>
    <property type="match status" value="1"/>
</dbReference>
<evidence type="ECO:0000256" key="1">
    <source>
        <dbReference type="ARBA" id="ARBA00004496"/>
    </source>
</evidence>
<dbReference type="Pfam" id="PF00359">
    <property type="entry name" value="PTS_EIIA_2"/>
    <property type="match status" value="1"/>
</dbReference>
<keyword evidence="2" id="KW-0813">Transport</keyword>
<dbReference type="InterPro" id="IPR011608">
    <property type="entry name" value="PRD"/>
</dbReference>
<dbReference type="Proteomes" id="UP001519328">
    <property type="component" value="Unassembled WGS sequence"/>
</dbReference>
<dbReference type="InterPro" id="IPR016152">
    <property type="entry name" value="PTrfase/Anion_transptr"/>
</dbReference>
<comment type="function">
    <text evidence="8">The phosphoenolpyruvate-dependent sugar phosphotransferase system (sugar PTS), a major carbohydrate active transport system, catalyzes the phosphorylation of incoming sugar substrates concomitantly with their translocation across the cell membrane. The enzyme II UlaABC PTS system is involved in ascorbate transport.</text>
</comment>
<dbReference type="InterPro" id="IPR002178">
    <property type="entry name" value="PTS_EIIA_type-2_dom"/>
</dbReference>
<evidence type="ECO:0000256" key="5">
    <source>
        <dbReference type="ARBA" id="ARBA00022679"/>
    </source>
</evidence>
<accession>A0ABS4HCF3</accession>
<dbReference type="InterPro" id="IPR036095">
    <property type="entry name" value="PTS_EIIB-like_sf"/>
</dbReference>
<dbReference type="CDD" id="cd00211">
    <property type="entry name" value="PTS_IIA_fru"/>
    <property type="match status" value="1"/>
</dbReference>
<evidence type="ECO:0000256" key="7">
    <source>
        <dbReference type="ARBA" id="ARBA00022777"/>
    </source>
</evidence>
<evidence type="ECO:0000256" key="6">
    <source>
        <dbReference type="ARBA" id="ARBA00022683"/>
    </source>
</evidence>
<protein>
    <recommendedName>
        <fullName evidence="9">Ascorbate-specific PTS system EIIA component</fullName>
    </recommendedName>
    <alternativeName>
        <fullName evidence="10">Ascorbate-specific phosphotransferase enzyme IIA component</fullName>
    </alternativeName>
</protein>
<dbReference type="PANTHER" id="PTHR36203">
    <property type="entry name" value="ASCORBATE-SPECIFIC PTS SYSTEM EIIA COMPONENT"/>
    <property type="match status" value="1"/>
</dbReference>
<dbReference type="InterPro" id="IPR051351">
    <property type="entry name" value="Ascorbate-PTS_EIIA_comp"/>
</dbReference>
<dbReference type="PROSITE" id="PS51372">
    <property type="entry name" value="PRD_2"/>
    <property type="match status" value="2"/>
</dbReference>
<name>A0ABS4HCF3_9BACI</name>
<evidence type="ECO:0000256" key="9">
    <source>
        <dbReference type="ARBA" id="ARBA00041175"/>
    </source>
</evidence>
<dbReference type="PANTHER" id="PTHR36203:SF1">
    <property type="entry name" value="ASCORBATE-SPECIFIC PTS SYSTEM EIIA COMPONENT"/>
    <property type="match status" value="1"/>
</dbReference>
<feature type="domain" description="PTS EIIB type-2" evidence="12">
    <location>
        <begin position="330"/>
        <end position="418"/>
    </location>
</feature>
<keyword evidence="4" id="KW-0597">Phosphoprotein</keyword>
<dbReference type="InterPro" id="IPR013011">
    <property type="entry name" value="PTS_EIIB_2"/>
</dbReference>
<dbReference type="Gene3D" id="1.10.1790.10">
    <property type="entry name" value="PRD domain"/>
    <property type="match status" value="1"/>
</dbReference>
<comment type="caution">
    <text evidence="14">The sequence shown here is derived from an EMBL/GenBank/DDBJ whole genome shotgun (WGS) entry which is preliminary data.</text>
</comment>
<evidence type="ECO:0000313" key="15">
    <source>
        <dbReference type="Proteomes" id="UP001519328"/>
    </source>
</evidence>
<evidence type="ECO:0000256" key="2">
    <source>
        <dbReference type="ARBA" id="ARBA00022448"/>
    </source>
</evidence>
<evidence type="ECO:0000259" key="13">
    <source>
        <dbReference type="PROSITE" id="PS51372"/>
    </source>
</evidence>
<feature type="domain" description="PTS EIIA type-2" evidence="11">
    <location>
        <begin position="473"/>
        <end position="614"/>
    </location>
</feature>
<evidence type="ECO:0000259" key="11">
    <source>
        <dbReference type="PROSITE" id="PS51094"/>
    </source>
</evidence>
<evidence type="ECO:0000256" key="3">
    <source>
        <dbReference type="ARBA" id="ARBA00022490"/>
    </source>
</evidence>
<evidence type="ECO:0000313" key="14">
    <source>
        <dbReference type="EMBL" id="MBP1948394.1"/>
    </source>
</evidence>